<comment type="subcellular location">
    <subcellularLocation>
        <location evidence="1">Membrane</location>
        <topology evidence="1">Multi-pass membrane protein</topology>
    </subcellularLocation>
</comment>
<proteinExistence type="inferred from homology"/>
<evidence type="ECO:0000256" key="8">
    <source>
        <dbReference type="SAM" id="Phobius"/>
    </source>
</evidence>
<comment type="similarity">
    <text evidence="2">Belongs to the V-ATPase 116 kDa subunit family.</text>
</comment>
<comment type="caution">
    <text evidence="9">The sequence shown here is derived from an EMBL/GenBank/DDBJ whole genome shotgun (WGS) entry which is preliminary data.</text>
</comment>
<evidence type="ECO:0000313" key="9">
    <source>
        <dbReference type="EMBL" id="KAA3160014.1"/>
    </source>
</evidence>
<evidence type="ECO:0000256" key="7">
    <source>
        <dbReference type="ARBA" id="ARBA00023136"/>
    </source>
</evidence>
<keyword evidence="3" id="KW-0813">Transport</keyword>
<sequence>MIAKMAKYDFVLYAAQSEDFIEKLRELGLVDITTTGWEPSEEDRQLLLDIEGHAKAFEFLRNFRAEEGRCKAGAEPFATGAEAYEHYAAAHQQATALHAEIGRLEKTADELRPWGEFSPERTRSLAEQGIVLRYFLTPKSNYDKFEAQWAERYTIAPINRTESTVYFVVVAAPGEEVTLDAQEMKTPSMDIREAERRIAEARKELSALDAEFSRVAVSEKLLAAHAASLKEQLQGVRVKATAQQAADGTLVVMEGWAEKETSDKVDALLEQYPNVVYLKGDPTPEDDTPVKLKNNWFARIFELVGDMYARPKYGTMDLTPFFAPFYMLFFGICLNDAGYGAILALLGAWMLAKNRQPGMMRQAAWFATLCGLTTVVVGLACGSVFGVNLKEYFPSIPFFDFQGSFFSIALAIGVVQIVFGMMLKVVMISATVGFRYSLGTLGWLLVILGGSIAGGLPLLNPEWVIPFYTTSSPAFYATLGVGAVLMLFFNSPGKNPLLNFGLGLWDTYNNLTGILSDVLSYIRLFAIGLSGGILATVFNALADGFVPEGSGIVVRLLIMIPILLVGHGINLFMSTISSFVHPMRLTFVEFYKNAGFEMSMRSFDPLRKIENSENK</sequence>
<protein>
    <submittedName>
        <fullName evidence="9">V-type ATP synthase subunit I</fullName>
    </submittedName>
</protein>
<dbReference type="EMBL" id="VVND01000004">
    <property type="protein sequence ID" value="KAA3160014.1"/>
    <property type="molecule type" value="Genomic_DNA"/>
</dbReference>
<evidence type="ECO:0000256" key="6">
    <source>
        <dbReference type="ARBA" id="ARBA00023065"/>
    </source>
</evidence>
<evidence type="ECO:0000313" key="10">
    <source>
        <dbReference type="Proteomes" id="UP000324870"/>
    </source>
</evidence>
<evidence type="ECO:0000256" key="2">
    <source>
        <dbReference type="ARBA" id="ARBA00009904"/>
    </source>
</evidence>
<evidence type="ECO:0000256" key="3">
    <source>
        <dbReference type="ARBA" id="ARBA00022448"/>
    </source>
</evidence>
<evidence type="ECO:0000256" key="1">
    <source>
        <dbReference type="ARBA" id="ARBA00004141"/>
    </source>
</evidence>
<evidence type="ECO:0000256" key="4">
    <source>
        <dbReference type="ARBA" id="ARBA00022692"/>
    </source>
</evidence>
<feature type="transmembrane region" description="Helical" evidence="8">
    <location>
        <begin position="521"/>
        <end position="540"/>
    </location>
</feature>
<reference evidence="9 10" key="1">
    <citation type="journal article" date="2019" name="Nat. Med.">
        <title>A library of human gut bacterial isolates paired with longitudinal multiomics data enables mechanistic microbiome research.</title>
        <authorList>
            <person name="Poyet M."/>
            <person name="Groussin M."/>
            <person name="Gibbons S.M."/>
            <person name="Avila-Pacheco J."/>
            <person name="Jiang X."/>
            <person name="Kearney S.M."/>
            <person name="Perrotta A.R."/>
            <person name="Berdy B."/>
            <person name="Zhao S."/>
            <person name="Lieberman T.D."/>
            <person name="Swanson P.K."/>
            <person name="Smith M."/>
            <person name="Roesemann S."/>
            <person name="Alexander J.E."/>
            <person name="Rich S.A."/>
            <person name="Livny J."/>
            <person name="Vlamakis H."/>
            <person name="Clish C."/>
            <person name="Bullock K."/>
            <person name="Deik A."/>
            <person name="Scott J."/>
            <person name="Pierce K.A."/>
            <person name="Xavier R.J."/>
            <person name="Alm E.J."/>
        </authorList>
    </citation>
    <scope>NUCLEOTIDE SEQUENCE [LARGE SCALE GENOMIC DNA]</scope>
    <source>
        <strain evidence="9 10">BIOML-A1</strain>
    </source>
</reference>
<dbReference type="Proteomes" id="UP000324870">
    <property type="component" value="Unassembled WGS sequence"/>
</dbReference>
<feature type="transmembrane region" description="Helical" evidence="8">
    <location>
        <begin position="405"/>
        <end position="426"/>
    </location>
</feature>
<keyword evidence="5 8" id="KW-1133">Transmembrane helix</keyword>
<feature type="transmembrane region" description="Helical" evidence="8">
    <location>
        <begin position="438"/>
        <end position="459"/>
    </location>
</feature>
<dbReference type="PANTHER" id="PTHR11629">
    <property type="entry name" value="VACUOLAR PROTON ATPASES"/>
    <property type="match status" value="1"/>
</dbReference>
<keyword evidence="4 8" id="KW-0812">Transmembrane</keyword>
<feature type="transmembrane region" description="Helical" evidence="8">
    <location>
        <begin position="465"/>
        <end position="489"/>
    </location>
</feature>
<keyword evidence="6" id="KW-0406">Ion transport</keyword>
<accession>A0ABQ6S503</accession>
<keyword evidence="10" id="KW-1185">Reference proteome</keyword>
<dbReference type="InterPro" id="IPR002490">
    <property type="entry name" value="V-ATPase_116kDa_su"/>
</dbReference>
<evidence type="ECO:0000256" key="5">
    <source>
        <dbReference type="ARBA" id="ARBA00022989"/>
    </source>
</evidence>
<keyword evidence="7 8" id="KW-0472">Membrane</keyword>
<organism evidence="9 10">
    <name type="scientific">Alistipes finegoldii</name>
    <dbReference type="NCBI Taxonomy" id="214856"/>
    <lineage>
        <taxon>Bacteria</taxon>
        <taxon>Pseudomonadati</taxon>
        <taxon>Bacteroidota</taxon>
        <taxon>Bacteroidia</taxon>
        <taxon>Bacteroidales</taxon>
        <taxon>Rikenellaceae</taxon>
        <taxon>Alistipes</taxon>
    </lineage>
</organism>
<feature type="transmembrane region" description="Helical" evidence="8">
    <location>
        <begin position="325"/>
        <end position="351"/>
    </location>
</feature>
<gene>
    <name evidence="9" type="ORF">F2A26_04235</name>
</gene>
<name>A0ABQ6S503_9BACT</name>
<dbReference type="PANTHER" id="PTHR11629:SF63">
    <property type="entry name" value="V-TYPE PROTON ATPASE SUBUNIT A"/>
    <property type="match status" value="1"/>
</dbReference>
<feature type="transmembrane region" description="Helical" evidence="8">
    <location>
        <begin position="363"/>
        <end position="385"/>
    </location>
</feature>
<feature type="transmembrane region" description="Helical" evidence="8">
    <location>
        <begin position="552"/>
        <end position="573"/>
    </location>
</feature>